<evidence type="ECO:0000313" key="1">
    <source>
        <dbReference type="EMBL" id="QJX80038.1"/>
    </source>
</evidence>
<geneLocation type="plasmid" evidence="2">
    <name>pfdu301a</name>
</geneLocation>
<name>A0A6M6E629_PRIMG</name>
<reference evidence="1 2" key="1">
    <citation type="submission" date="2019-10" db="EMBL/GenBank/DDBJ databases">
        <title>Complete genome sequences for adaption low water activity.</title>
        <authorList>
            <person name="Zhao L."/>
            <person name="Zhong J."/>
        </authorList>
    </citation>
    <scope>NUCLEOTIDE SEQUENCE [LARGE SCALE GENOMIC DNA]</scope>
    <source>
        <strain evidence="1 2">FDU301</strain>
        <plasmid evidence="2">pfdu301a</plasmid>
    </source>
</reference>
<proteinExistence type="predicted"/>
<dbReference type="EMBL" id="CP045273">
    <property type="protein sequence ID" value="QJX80038.1"/>
    <property type="molecule type" value="Genomic_DNA"/>
</dbReference>
<accession>A0A6M6E629</accession>
<protein>
    <submittedName>
        <fullName evidence="1">Uncharacterized protein</fullName>
    </submittedName>
</protein>
<organism evidence="1 2">
    <name type="scientific">Priestia megaterium</name>
    <name type="common">Bacillus megaterium</name>
    <dbReference type="NCBI Taxonomy" id="1404"/>
    <lineage>
        <taxon>Bacteria</taxon>
        <taxon>Bacillati</taxon>
        <taxon>Bacillota</taxon>
        <taxon>Bacilli</taxon>
        <taxon>Bacillales</taxon>
        <taxon>Bacillaceae</taxon>
        <taxon>Priestia</taxon>
    </lineage>
</organism>
<dbReference type="RefSeq" id="WP_171778022.1">
    <property type="nucleotide sequence ID" value="NZ_CP045273.1"/>
</dbReference>
<gene>
    <name evidence="1" type="ORF">FDZ14_28450</name>
</gene>
<sequence length="296" mass="34417">MEGFKIKLKAQDIDFELEIEKLEDKHIDFVRDIIRMIDKKTKSPLEHIANEELKEKYINAARAYKEISDKIQLENEGSQALPENKKNEIDNYVALDVEEELNNENAGNENSEVKSEDKVITKEEMVESHKKYFKGTLSRDNEQLLSNEMNNVTTIKDENSVQDGQHRKLEVEKKETYNNSFSNSNSQLVYSTSQPVDYSKQIKDTGDGITTTYQTYYICTNDRCRNKGKHFIPKGREYITCHNKNCRKKLKVRPATSKGFPHKDTFGNYFVAGKFRQQDSFDFLQQPTVTDNLNNL</sequence>
<evidence type="ECO:0000313" key="2">
    <source>
        <dbReference type="Proteomes" id="UP000501076"/>
    </source>
</evidence>
<dbReference type="Proteomes" id="UP000501076">
    <property type="component" value="Plasmid pFDU301A"/>
</dbReference>
<dbReference type="AlphaFoldDB" id="A0A6M6E629"/>
<keyword evidence="1" id="KW-0614">Plasmid</keyword>